<accession>A0A7W9S2T6</accession>
<protein>
    <submittedName>
        <fullName evidence="3">Uncharacterized protein</fullName>
    </submittedName>
</protein>
<dbReference type="RefSeq" id="WP_183831617.1">
    <property type="nucleotide sequence ID" value="NZ_JACHEU010000001.1"/>
</dbReference>
<comment type="caution">
    <text evidence="3">The sequence shown here is derived from an EMBL/GenBank/DDBJ whole genome shotgun (WGS) entry which is preliminary data.</text>
</comment>
<feature type="transmembrane region" description="Helical" evidence="2">
    <location>
        <begin position="34"/>
        <end position="56"/>
    </location>
</feature>
<proteinExistence type="predicted"/>
<name>A0A7W9S2T6_9HYPH</name>
<keyword evidence="2" id="KW-1133">Transmembrane helix</keyword>
<feature type="region of interest" description="Disordered" evidence="1">
    <location>
        <begin position="1"/>
        <end position="24"/>
    </location>
</feature>
<keyword evidence="4" id="KW-1185">Reference proteome</keyword>
<gene>
    <name evidence="3" type="ORF">HNR59_002195</name>
</gene>
<reference evidence="3 4" key="1">
    <citation type="submission" date="2020-08" db="EMBL/GenBank/DDBJ databases">
        <title>Genomic Encyclopedia of Type Strains, Phase IV (KMG-IV): sequencing the most valuable type-strain genomes for metagenomic binning, comparative biology and taxonomic classification.</title>
        <authorList>
            <person name="Goeker M."/>
        </authorList>
    </citation>
    <scope>NUCLEOTIDE SEQUENCE [LARGE SCALE GENOMIC DNA]</scope>
    <source>
        <strain evidence="3 4">DSM 11099</strain>
    </source>
</reference>
<feature type="compositionally biased region" description="Polar residues" evidence="1">
    <location>
        <begin position="8"/>
        <end position="24"/>
    </location>
</feature>
<evidence type="ECO:0000256" key="2">
    <source>
        <dbReference type="SAM" id="Phobius"/>
    </source>
</evidence>
<evidence type="ECO:0000313" key="4">
    <source>
        <dbReference type="Proteomes" id="UP000533306"/>
    </source>
</evidence>
<organism evidence="3 4">
    <name type="scientific">Aquamicrobium lusatiense</name>
    <dbReference type="NCBI Taxonomy" id="89772"/>
    <lineage>
        <taxon>Bacteria</taxon>
        <taxon>Pseudomonadati</taxon>
        <taxon>Pseudomonadota</taxon>
        <taxon>Alphaproteobacteria</taxon>
        <taxon>Hyphomicrobiales</taxon>
        <taxon>Phyllobacteriaceae</taxon>
        <taxon>Aquamicrobium</taxon>
    </lineage>
</organism>
<dbReference type="AlphaFoldDB" id="A0A7W9S2T6"/>
<feature type="region of interest" description="Disordered" evidence="1">
    <location>
        <begin position="59"/>
        <end position="81"/>
    </location>
</feature>
<dbReference type="EMBL" id="JACHEU010000001">
    <property type="protein sequence ID" value="MBB6012850.1"/>
    <property type="molecule type" value="Genomic_DNA"/>
</dbReference>
<evidence type="ECO:0000256" key="1">
    <source>
        <dbReference type="SAM" id="MobiDB-lite"/>
    </source>
</evidence>
<sequence>MSEAVQGESPNLSRTISMKPKSQSRVEVTGDTIMIIYMLAAAMTIAMLIATVFGLHQEAERNRSQRRSAGFPLRPRNPYQM</sequence>
<keyword evidence="2" id="KW-0812">Transmembrane</keyword>
<dbReference type="Proteomes" id="UP000533306">
    <property type="component" value="Unassembled WGS sequence"/>
</dbReference>
<evidence type="ECO:0000313" key="3">
    <source>
        <dbReference type="EMBL" id="MBB6012850.1"/>
    </source>
</evidence>
<keyword evidence="2" id="KW-0472">Membrane</keyword>